<organism evidence="6 7">
    <name type="scientific">Amycolatopsis minnesotensis</name>
    <dbReference type="NCBI Taxonomy" id="337894"/>
    <lineage>
        <taxon>Bacteria</taxon>
        <taxon>Bacillati</taxon>
        <taxon>Actinomycetota</taxon>
        <taxon>Actinomycetes</taxon>
        <taxon>Pseudonocardiales</taxon>
        <taxon>Pseudonocardiaceae</taxon>
        <taxon>Amycolatopsis</taxon>
    </lineage>
</organism>
<dbReference type="RefSeq" id="WP_425546444.1">
    <property type="nucleotide sequence ID" value="NZ_BAAANN010000009.1"/>
</dbReference>
<comment type="similarity">
    <text evidence="2 4">Belongs to the bacterial solute-binding protein 3 family.</text>
</comment>
<gene>
    <name evidence="6" type="ORF">GCM10009754_27210</name>
</gene>
<dbReference type="Gene3D" id="3.40.190.10">
    <property type="entry name" value="Periplasmic binding protein-like II"/>
    <property type="match status" value="2"/>
</dbReference>
<protein>
    <submittedName>
        <fullName evidence="6">ABC transporter substrate-binding protein</fullName>
    </submittedName>
</protein>
<dbReference type="Proteomes" id="UP001501116">
    <property type="component" value="Unassembled WGS sequence"/>
</dbReference>
<proteinExistence type="inferred from homology"/>
<comment type="caution">
    <text evidence="6">The sequence shown here is derived from an EMBL/GenBank/DDBJ whole genome shotgun (WGS) entry which is preliminary data.</text>
</comment>
<dbReference type="InterPro" id="IPR001638">
    <property type="entry name" value="Solute-binding_3/MltF_N"/>
</dbReference>
<dbReference type="Pfam" id="PF00497">
    <property type="entry name" value="SBP_bac_3"/>
    <property type="match status" value="1"/>
</dbReference>
<keyword evidence="7" id="KW-1185">Reference proteome</keyword>
<evidence type="ECO:0000256" key="4">
    <source>
        <dbReference type="RuleBase" id="RU003744"/>
    </source>
</evidence>
<dbReference type="InterPro" id="IPR018313">
    <property type="entry name" value="SBP_3_CS"/>
</dbReference>
<evidence type="ECO:0000256" key="1">
    <source>
        <dbReference type="ARBA" id="ARBA00004196"/>
    </source>
</evidence>
<evidence type="ECO:0000256" key="3">
    <source>
        <dbReference type="ARBA" id="ARBA00022729"/>
    </source>
</evidence>
<dbReference type="EMBL" id="BAAANN010000009">
    <property type="protein sequence ID" value="GAA1955955.1"/>
    <property type="molecule type" value="Genomic_DNA"/>
</dbReference>
<feature type="domain" description="Solute-binding protein family 3/N-terminal" evidence="5">
    <location>
        <begin position="72"/>
        <end position="304"/>
    </location>
</feature>
<keyword evidence="3" id="KW-0732">Signal</keyword>
<sequence>MAIPPVAFVRRVGVLVLVVVVAALGLIGCGGAEDTAAPRPSPIPDTNSIVSAVVKDPALAAALPPQVAGSGSLRLATNLQSPPNNFYAADGRTPIGYEVDIAKAIAAKLGVRVEHQDADFSSLIPSLESGRVDLTMAAMNDTKEREARIDFVDYFTSGITIMVRKANPEQITEPDALCGKAVAAVQGTSNQRFAAEQSTECARAGKPAVTIEATDSDARSEDELKTGRVSAVLNDLPSASFAARTVADGAAFDVVPGQPLNGGPYGIGFAKSNRQLADAVRGALQALIDDGTYDRILTAWGLQQGALRKAAFNGAP</sequence>
<reference evidence="6 7" key="1">
    <citation type="journal article" date="2019" name="Int. J. Syst. Evol. Microbiol.">
        <title>The Global Catalogue of Microorganisms (GCM) 10K type strain sequencing project: providing services to taxonomists for standard genome sequencing and annotation.</title>
        <authorList>
            <consortium name="The Broad Institute Genomics Platform"/>
            <consortium name="The Broad Institute Genome Sequencing Center for Infectious Disease"/>
            <person name="Wu L."/>
            <person name="Ma J."/>
        </authorList>
    </citation>
    <scope>NUCLEOTIDE SEQUENCE [LARGE SCALE GENOMIC DNA]</scope>
    <source>
        <strain evidence="6 7">JCM 14545</strain>
    </source>
</reference>
<name>A0ABN2QPX1_9PSEU</name>
<evidence type="ECO:0000313" key="6">
    <source>
        <dbReference type="EMBL" id="GAA1955955.1"/>
    </source>
</evidence>
<dbReference type="PANTHER" id="PTHR35936:SF17">
    <property type="entry name" value="ARGININE-BINDING EXTRACELLULAR PROTEIN ARTP"/>
    <property type="match status" value="1"/>
</dbReference>
<dbReference type="PROSITE" id="PS01039">
    <property type="entry name" value="SBP_BACTERIAL_3"/>
    <property type="match status" value="1"/>
</dbReference>
<dbReference type="SUPFAM" id="SSF53850">
    <property type="entry name" value="Periplasmic binding protein-like II"/>
    <property type="match status" value="1"/>
</dbReference>
<evidence type="ECO:0000259" key="5">
    <source>
        <dbReference type="SMART" id="SM00062"/>
    </source>
</evidence>
<dbReference type="CDD" id="cd01004">
    <property type="entry name" value="PBP2_MidA_like"/>
    <property type="match status" value="1"/>
</dbReference>
<comment type="subcellular location">
    <subcellularLocation>
        <location evidence="1">Cell envelope</location>
    </subcellularLocation>
</comment>
<dbReference type="PANTHER" id="PTHR35936">
    <property type="entry name" value="MEMBRANE-BOUND LYTIC MUREIN TRANSGLYCOSYLASE F"/>
    <property type="match status" value="1"/>
</dbReference>
<accession>A0ABN2QPX1</accession>
<dbReference type="SMART" id="SM00062">
    <property type="entry name" value="PBPb"/>
    <property type="match status" value="1"/>
</dbReference>
<evidence type="ECO:0000256" key="2">
    <source>
        <dbReference type="ARBA" id="ARBA00010333"/>
    </source>
</evidence>
<evidence type="ECO:0000313" key="7">
    <source>
        <dbReference type="Proteomes" id="UP001501116"/>
    </source>
</evidence>